<dbReference type="OrthoDB" id="3699454at2"/>
<keyword evidence="7" id="KW-1185">Reference proteome</keyword>
<dbReference type="AlphaFoldDB" id="A0A4R5BD65"/>
<evidence type="ECO:0000313" key="6">
    <source>
        <dbReference type="EMBL" id="TDD83505.1"/>
    </source>
</evidence>
<comment type="caution">
    <text evidence="6">The sequence shown here is derived from an EMBL/GenBank/DDBJ whole genome shotgun (WGS) entry which is preliminary data.</text>
</comment>
<evidence type="ECO:0000259" key="5">
    <source>
        <dbReference type="Pfam" id="PF13359"/>
    </source>
</evidence>
<feature type="compositionally biased region" description="Polar residues" evidence="3">
    <location>
        <begin position="261"/>
        <end position="285"/>
    </location>
</feature>
<dbReference type="InterPro" id="IPR027806">
    <property type="entry name" value="HARBI1_dom"/>
</dbReference>
<dbReference type="GO" id="GO:0046872">
    <property type="term" value="F:metal ion binding"/>
    <property type="evidence" value="ECO:0007669"/>
    <property type="project" value="UniProtKB-KW"/>
</dbReference>
<sequence length="315" mass="33891">MALHLPMYLDSADMHYNMRGMEMDATMLTGMALILAGMALTAYGLIPRGLAASRLDDEVRVRGVRRAVPARPHRAGRAPLVHPGRNDPAAPQGDRVDLAVAQPRSAGPAGAGPPAQKRHLRRSRGWFEISTSTAWRYVQEAVAPLSARPPKLAALRKAKQDGLHLLMLDGTLIACDRVRADRPYYSPTHRCHGMNVQVIAGPDGAILWTSGALPSRTHDLTAARVWGILRELDRPGSSRWPTRAIKAPRPAPSSPRTRDATSPSPGNRPTARTPSSADPANAQTPSSRCGGSRTGGRRKTSASSPARATDFAMRN</sequence>
<evidence type="ECO:0000256" key="1">
    <source>
        <dbReference type="ARBA" id="ARBA00001968"/>
    </source>
</evidence>
<keyword evidence="4" id="KW-0812">Transmembrane</keyword>
<name>A0A4R5BD65_9ACTN</name>
<organism evidence="6 7">
    <name type="scientific">Actinomadura darangshiensis</name>
    <dbReference type="NCBI Taxonomy" id="705336"/>
    <lineage>
        <taxon>Bacteria</taxon>
        <taxon>Bacillati</taxon>
        <taxon>Actinomycetota</taxon>
        <taxon>Actinomycetes</taxon>
        <taxon>Streptosporangiales</taxon>
        <taxon>Thermomonosporaceae</taxon>
        <taxon>Actinomadura</taxon>
    </lineage>
</organism>
<protein>
    <recommendedName>
        <fullName evidence="5">DDE Tnp4 domain-containing protein</fullName>
    </recommendedName>
</protein>
<feature type="compositionally biased region" description="Low complexity" evidence="3">
    <location>
        <begin position="106"/>
        <end position="115"/>
    </location>
</feature>
<evidence type="ECO:0000256" key="2">
    <source>
        <dbReference type="ARBA" id="ARBA00022723"/>
    </source>
</evidence>
<dbReference type="EMBL" id="SMKY01000053">
    <property type="protein sequence ID" value="TDD83505.1"/>
    <property type="molecule type" value="Genomic_DNA"/>
</dbReference>
<feature type="transmembrane region" description="Helical" evidence="4">
    <location>
        <begin position="25"/>
        <end position="46"/>
    </location>
</feature>
<keyword evidence="4" id="KW-0472">Membrane</keyword>
<gene>
    <name evidence="6" type="ORF">E1293_14595</name>
</gene>
<evidence type="ECO:0000256" key="4">
    <source>
        <dbReference type="SAM" id="Phobius"/>
    </source>
</evidence>
<evidence type="ECO:0000313" key="7">
    <source>
        <dbReference type="Proteomes" id="UP000295578"/>
    </source>
</evidence>
<reference evidence="6 7" key="1">
    <citation type="submission" date="2019-03" db="EMBL/GenBank/DDBJ databases">
        <title>Draft genome sequences of novel Actinobacteria.</title>
        <authorList>
            <person name="Sahin N."/>
            <person name="Ay H."/>
            <person name="Saygin H."/>
        </authorList>
    </citation>
    <scope>NUCLEOTIDE SEQUENCE [LARGE SCALE GENOMIC DNA]</scope>
    <source>
        <strain evidence="6 7">DSM 45941</strain>
    </source>
</reference>
<dbReference type="Proteomes" id="UP000295578">
    <property type="component" value="Unassembled WGS sequence"/>
</dbReference>
<keyword evidence="2" id="KW-0479">Metal-binding</keyword>
<evidence type="ECO:0000256" key="3">
    <source>
        <dbReference type="SAM" id="MobiDB-lite"/>
    </source>
</evidence>
<proteinExistence type="predicted"/>
<accession>A0A4R5BD65</accession>
<comment type="cofactor">
    <cofactor evidence="1">
        <name>a divalent metal cation</name>
        <dbReference type="ChEBI" id="CHEBI:60240"/>
    </cofactor>
</comment>
<feature type="region of interest" description="Disordered" evidence="3">
    <location>
        <begin position="67"/>
        <end position="123"/>
    </location>
</feature>
<dbReference type="Pfam" id="PF13359">
    <property type="entry name" value="DDE_Tnp_4"/>
    <property type="match status" value="1"/>
</dbReference>
<feature type="domain" description="DDE Tnp4" evidence="5">
    <location>
        <begin position="168"/>
        <end position="233"/>
    </location>
</feature>
<feature type="region of interest" description="Disordered" evidence="3">
    <location>
        <begin position="237"/>
        <end position="315"/>
    </location>
</feature>
<keyword evidence="4" id="KW-1133">Transmembrane helix</keyword>